<evidence type="ECO:0000313" key="1">
    <source>
        <dbReference type="EMBL" id="ERK55635.1"/>
    </source>
</evidence>
<gene>
    <name evidence="1" type="ORF">HMPREF0682_0597</name>
</gene>
<protein>
    <submittedName>
        <fullName evidence="1">Uncharacterized protein</fullName>
    </submittedName>
</protein>
<evidence type="ECO:0000313" key="2">
    <source>
        <dbReference type="Proteomes" id="UP000017052"/>
    </source>
</evidence>
<proteinExistence type="predicted"/>
<dbReference type="AlphaFoldDB" id="U2PYN8"/>
<dbReference type="EMBL" id="ACVN02000179">
    <property type="protein sequence ID" value="ERK55635.1"/>
    <property type="molecule type" value="Genomic_DNA"/>
</dbReference>
<sequence>MPTMARDDGRSRRAPPLRRRIVADFPARRSFRPEEQYMAQRTICRPAARRIQAPVVDCCAPIAVRQ</sequence>
<name>U2PYN8_9ACTN</name>
<accession>U2PYN8</accession>
<keyword evidence="2" id="KW-1185">Reference proteome</keyword>
<reference evidence="1" key="1">
    <citation type="submission" date="2013-08" db="EMBL/GenBank/DDBJ databases">
        <authorList>
            <person name="Durkin A.S."/>
            <person name="Haft D.R."/>
            <person name="McCorrison J."/>
            <person name="Torralba M."/>
            <person name="Gillis M."/>
            <person name="Haft D.H."/>
            <person name="Methe B."/>
            <person name="Sutton G."/>
            <person name="Nelson K.E."/>
        </authorList>
    </citation>
    <scope>NUCLEOTIDE SEQUENCE [LARGE SCALE GENOMIC DNA]</scope>
    <source>
        <strain evidence="1">F0233</strain>
    </source>
</reference>
<organism evidence="1 2">
    <name type="scientific">Propionibacterium acidifaciens F0233</name>
    <dbReference type="NCBI Taxonomy" id="553198"/>
    <lineage>
        <taxon>Bacteria</taxon>
        <taxon>Bacillati</taxon>
        <taxon>Actinomycetota</taxon>
        <taxon>Actinomycetes</taxon>
        <taxon>Propionibacteriales</taxon>
        <taxon>Propionibacteriaceae</taxon>
        <taxon>Propionibacterium</taxon>
    </lineage>
</organism>
<dbReference type="Proteomes" id="UP000017052">
    <property type="component" value="Unassembled WGS sequence"/>
</dbReference>
<comment type="caution">
    <text evidence="1">The sequence shown here is derived from an EMBL/GenBank/DDBJ whole genome shotgun (WGS) entry which is preliminary data.</text>
</comment>